<dbReference type="Pfam" id="PF05359">
    <property type="entry name" value="DUF748"/>
    <property type="match status" value="2"/>
</dbReference>
<dbReference type="GO" id="GO:0090313">
    <property type="term" value="P:regulation of protein targeting to membrane"/>
    <property type="evidence" value="ECO:0007669"/>
    <property type="project" value="TreeGrafter"/>
</dbReference>
<organism evidence="2 3">
    <name type="scientific">Rhodanobacter denitrificans</name>
    <dbReference type="NCBI Taxonomy" id="666685"/>
    <lineage>
        <taxon>Bacteria</taxon>
        <taxon>Pseudomonadati</taxon>
        <taxon>Pseudomonadota</taxon>
        <taxon>Gammaproteobacteria</taxon>
        <taxon>Lysobacterales</taxon>
        <taxon>Rhodanobacteraceae</taxon>
        <taxon>Rhodanobacter</taxon>
    </lineage>
</organism>
<dbReference type="Proteomes" id="UP000252387">
    <property type="component" value="Unassembled WGS sequence"/>
</dbReference>
<protein>
    <submittedName>
        <fullName evidence="2">DUF748 domain-containing protein</fullName>
    </submittedName>
</protein>
<dbReference type="Gene3D" id="3.30.1330.60">
    <property type="entry name" value="OmpA-like domain"/>
    <property type="match status" value="1"/>
</dbReference>
<dbReference type="RefSeq" id="WP_114342633.1">
    <property type="nucleotide sequence ID" value="NZ_QFWQ01000005.1"/>
</dbReference>
<dbReference type="PANTHER" id="PTHR30441">
    <property type="entry name" value="DUF748 DOMAIN-CONTAINING PROTEIN"/>
    <property type="match status" value="1"/>
</dbReference>
<dbReference type="InterPro" id="IPR008023">
    <property type="entry name" value="DUF748"/>
</dbReference>
<evidence type="ECO:0000313" key="3">
    <source>
        <dbReference type="Proteomes" id="UP000252387"/>
    </source>
</evidence>
<keyword evidence="3" id="KW-1185">Reference proteome</keyword>
<reference evidence="2 3" key="1">
    <citation type="submission" date="2018-05" db="EMBL/GenBank/DDBJ databases">
        <title>Draft genome sequence of Rhodanobacter denitrificans Yn1 isolated from gold copper mine.</title>
        <authorList>
            <person name="Yang N."/>
            <person name="Mazhar H.S."/>
            <person name="Rensing C."/>
        </authorList>
    </citation>
    <scope>NUCLEOTIDE SEQUENCE [LARGE SCALE GENOMIC DNA]</scope>
    <source>
        <strain evidence="2 3">Yn1</strain>
    </source>
</reference>
<proteinExistence type="predicted"/>
<dbReference type="OrthoDB" id="9757969at2"/>
<gene>
    <name evidence="2" type="ORF">DEO45_08780</name>
</gene>
<keyword evidence="1" id="KW-1133">Transmembrane helix</keyword>
<comment type="caution">
    <text evidence="2">The sequence shown here is derived from an EMBL/GenBank/DDBJ whole genome shotgun (WGS) entry which is preliminary data.</text>
</comment>
<name>A0A368KGQ4_9GAMM</name>
<dbReference type="AlphaFoldDB" id="A0A368KGQ4"/>
<sequence length="1217" mass="130259">MLDRHFLAGPRWVAVRERAERLYRSHRLRRNLLIAAIVLLVFGLLGFFAAPPIIRSQLQARLGAALGRTVTIGAAHLNPYTLRLDLDRLHIADADGHSPFVDVDRLTINASWASLFRLAPVLDELAVQQPRIHLVRTGPQRFNFSDMVQRLSRPSDPNAKPARFALANISVHGGDIAFDDQVLKTSHRVDRIEVGIPFLANLPADTDLFVQPLLAMRVDGSPLRIDGQTKPFANSRESVMTFQIDHLDLPKYLAYAPTPLPVAVPRGQLSGKLELHFVAAPDGNQLRLGGGLALDDFALNNPDGVALLELGHGTAELVDVQPLQSHYHLGAISLDKATVHYHRTAGGHSNFDPLLAPTAPPAPAGQPAGKPTEVRIDTLSLNASRFDYADLGSSGDAPGTLQLENLHGTVHGLSTVAAPAAALDIAGQLNGGGIAGKGGLDLAAARFNGKLKLQGVQLAPLQPLALPQLKATVAGGALDADGQLRAEWGKAVNLHLEPATFVVNGLALKRRDGQATPLAWKSLRLKIASLDLLSREARLDSVLVDGLKLDLQRLRNGTIDLATLMGTPPAPAKAGTAAAAPAWRWSVANLQLQDSDVRFKNLAADRPMPLLVHAGHYSIDGLSSDLHKPLKLALTGQLGKGKYSVEGSVKPQPLDADLRLKTSGVDIAPLQSLISVPLNVHIASALLSMDGRARYSDRGKAPARVDYRGHATFGRVRIQDKLTGDDFLRWHSLTASGMAIRLGEGAPRADIDGIALSDFYARVIINANGRLNLQDVVANPAAAPVSVTREQGAAANPAKAKPAPASTTAPAAAVAAAPNAEGPAPEIHIGQITLARGELNYTDNFIKPNYTANVTGLTGKIGAFGTTGGAPPAELVLQGKLDENSPVDINGTINPLTPVAFLDIKAKADGVELPHLSPYSGKYAGYPITSGKLNVDVHYQLDQRKLVANNHIFITQLTFGDRIEGVGVSHLPVKLAVALLKDADGNIDLNIPVSGSLDDPQFSMGSLVWHAFVNLITRAVTSPFRLLASIGGGNKPDLGYVEFAPGSAVLDAEAKSRLEQLVAFLQSRPSLTLDISGRVDPGVDENGLRKVMVDDLVRQAKADDDGKHEDPAALQLTPDEYQHYLVRVYKRAKFPKPKNIIGLTKSQPPEEMHQLLETNMPVDAEAMKQLAERRALAVQAWLKGKLDDKRMALQAPKLDAKGIEDKGKTTRVDFGLR</sequence>
<dbReference type="InterPro" id="IPR036737">
    <property type="entry name" value="OmpA-like_sf"/>
</dbReference>
<dbReference type="GO" id="GO:0005886">
    <property type="term" value="C:plasma membrane"/>
    <property type="evidence" value="ECO:0007669"/>
    <property type="project" value="TreeGrafter"/>
</dbReference>
<dbReference type="PANTHER" id="PTHR30441:SF8">
    <property type="entry name" value="DUF748 DOMAIN-CONTAINING PROTEIN"/>
    <property type="match status" value="1"/>
</dbReference>
<dbReference type="EMBL" id="QFWQ01000005">
    <property type="protein sequence ID" value="RCS30306.1"/>
    <property type="molecule type" value="Genomic_DNA"/>
</dbReference>
<evidence type="ECO:0000256" key="1">
    <source>
        <dbReference type="SAM" id="Phobius"/>
    </source>
</evidence>
<dbReference type="InterPro" id="IPR052894">
    <property type="entry name" value="AsmA-related"/>
</dbReference>
<keyword evidence="1" id="KW-0472">Membrane</keyword>
<feature type="transmembrane region" description="Helical" evidence="1">
    <location>
        <begin position="31"/>
        <end position="50"/>
    </location>
</feature>
<keyword evidence="1" id="KW-0812">Transmembrane</keyword>
<accession>A0A368KGQ4</accession>
<evidence type="ECO:0000313" key="2">
    <source>
        <dbReference type="EMBL" id="RCS30306.1"/>
    </source>
</evidence>